<evidence type="ECO:0000313" key="5">
    <source>
        <dbReference type="Proteomes" id="UP000004295"/>
    </source>
</evidence>
<feature type="transmembrane region" description="Helical" evidence="2">
    <location>
        <begin position="265"/>
        <end position="286"/>
    </location>
</feature>
<dbReference type="PANTHER" id="PTHR34980:SF2">
    <property type="entry name" value="INNER MEMBRANE PROTEIN YHAH-RELATED"/>
    <property type="match status" value="1"/>
</dbReference>
<comment type="caution">
    <text evidence="4">The sequence shown here is derived from an EMBL/GenBank/DDBJ whole genome shotgun (WGS) entry which is preliminary data.</text>
</comment>
<dbReference type="AlphaFoldDB" id="C3J9N9"/>
<evidence type="ECO:0000313" key="4">
    <source>
        <dbReference type="EMBL" id="EEN83115.1"/>
    </source>
</evidence>
<keyword evidence="2" id="KW-0812">Transmembrane</keyword>
<dbReference type="PANTHER" id="PTHR34980">
    <property type="entry name" value="INNER MEMBRANE PROTEIN-RELATED-RELATED"/>
    <property type="match status" value="1"/>
</dbReference>
<gene>
    <name evidence="4" type="ORF">POREN0001_0790</name>
</gene>
<feature type="transmembrane region" description="Helical" evidence="2">
    <location>
        <begin position="298"/>
        <end position="319"/>
    </location>
</feature>
<feature type="compositionally biased region" description="Pro residues" evidence="1">
    <location>
        <begin position="135"/>
        <end position="150"/>
    </location>
</feature>
<keyword evidence="2" id="KW-0472">Membrane</keyword>
<evidence type="ECO:0000256" key="2">
    <source>
        <dbReference type="SAM" id="Phobius"/>
    </source>
</evidence>
<protein>
    <recommendedName>
        <fullName evidence="3">GYF domain-containing protein</fullName>
    </recommendedName>
</protein>
<accession>C3J9N9</accession>
<reference evidence="4 5" key="1">
    <citation type="submission" date="2009-04" db="EMBL/GenBank/DDBJ databases">
        <authorList>
            <person name="Sebastian Y."/>
            <person name="Madupu R."/>
            <person name="Durkin A.S."/>
            <person name="Torralba M."/>
            <person name="Methe B."/>
            <person name="Sutton G.G."/>
            <person name="Strausberg R.L."/>
            <person name="Nelson K.E."/>
        </authorList>
    </citation>
    <scope>NUCLEOTIDE SEQUENCE [LARGE SCALE GENOMIC DNA]</scope>
    <source>
        <strain evidence="5">ATCC 35406 / BCRC 14492 / JCM 8526 / NCTC 13058 / HG 370</strain>
    </source>
</reference>
<dbReference type="InterPro" id="IPR025640">
    <property type="entry name" value="GYF_2"/>
</dbReference>
<dbReference type="EMBL" id="ACNN01000014">
    <property type="protein sequence ID" value="EEN83115.1"/>
    <property type="molecule type" value="Genomic_DNA"/>
</dbReference>
<feature type="domain" description="GYF" evidence="3">
    <location>
        <begin position="5"/>
        <end position="50"/>
    </location>
</feature>
<dbReference type="Proteomes" id="UP000004295">
    <property type="component" value="Unassembled WGS sequence"/>
</dbReference>
<evidence type="ECO:0000259" key="3">
    <source>
        <dbReference type="Pfam" id="PF14237"/>
    </source>
</evidence>
<evidence type="ECO:0000256" key="1">
    <source>
        <dbReference type="SAM" id="MobiDB-lite"/>
    </source>
</evidence>
<keyword evidence="2" id="KW-1133">Transmembrane helix</keyword>
<sequence>MERTYYILRNNQQEGPFTRQDILQMALPDQTLLWSEGWTRWLPLAEVDDFSPTQEGGELPPALPGEERKGLAREYHLANLREQIGVFTLEELRRDLSPLRGAKWVWYQGLAEWIALDKEPEIAALLAAQAQESVPTPPPAEPAPATPPPYHGASASSEVPPSFSGAARERVNTQSRVYTPEPSLWSYFIGCITKRFAQFSGRARRREFWGFVLFSFIFRYLIQFFSSFILFPFIMSDVFKERIFDAYMSGGIIDMYGEIFRNPGFITTYGLLTVVSLFLMIPSLAVSVRRMHDIGKSGWFLLITLIPVVGSIIFIIYAAQEGVRCPNKYGEDPKAPQTPN</sequence>
<dbReference type="RefSeq" id="WP_004333106.1">
    <property type="nucleotide sequence ID" value="NZ_ACNN01000014.1"/>
</dbReference>
<proteinExistence type="predicted"/>
<dbReference type="STRING" id="553175.POREN0001_0790"/>
<dbReference type="GO" id="GO:0005886">
    <property type="term" value="C:plasma membrane"/>
    <property type="evidence" value="ECO:0007669"/>
    <property type="project" value="TreeGrafter"/>
</dbReference>
<dbReference type="Pfam" id="PF14237">
    <property type="entry name" value="GYF_2"/>
    <property type="match status" value="1"/>
</dbReference>
<feature type="transmembrane region" description="Helical" evidence="2">
    <location>
        <begin position="208"/>
        <end position="234"/>
    </location>
</feature>
<organism evidence="4 5">
    <name type="scientific">Porphyromonas endodontalis (strain ATCC 35406 / DSM 24491 / JCM 8526 / CCUG 16442 / BCRC 14492 / NCTC 13058 / HG 370)</name>
    <name type="common">Bacteroides endodontalis</name>
    <dbReference type="NCBI Taxonomy" id="553175"/>
    <lineage>
        <taxon>Bacteria</taxon>
        <taxon>Pseudomonadati</taxon>
        <taxon>Bacteroidota</taxon>
        <taxon>Bacteroidia</taxon>
        <taxon>Bacteroidales</taxon>
        <taxon>Porphyromonadaceae</taxon>
        <taxon>Porphyromonas</taxon>
    </lineage>
</organism>
<name>C3J9N9_POREA</name>
<dbReference type="GeneID" id="93365128"/>
<keyword evidence="5" id="KW-1185">Reference proteome</keyword>
<dbReference type="Pfam" id="PF05656">
    <property type="entry name" value="DUF805"/>
    <property type="match status" value="1"/>
</dbReference>
<feature type="region of interest" description="Disordered" evidence="1">
    <location>
        <begin position="130"/>
        <end position="163"/>
    </location>
</feature>
<dbReference type="InterPro" id="IPR008523">
    <property type="entry name" value="DUF805"/>
</dbReference>
<dbReference type="eggNOG" id="COG3152">
    <property type="taxonomic scope" value="Bacteria"/>
</dbReference>